<name>A0AA36DVZ3_LACSI</name>
<evidence type="ECO:0000313" key="3">
    <source>
        <dbReference type="Proteomes" id="UP001177003"/>
    </source>
</evidence>
<organism evidence="2 3">
    <name type="scientific">Lactuca saligna</name>
    <name type="common">Willowleaf lettuce</name>
    <dbReference type="NCBI Taxonomy" id="75948"/>
    <lineage>
        <taxon>Eukaryota</taxon>
        <taxon>Viridiplantae</taxon>
        <taxon>Streptophyta</taxon>
        <taxon>Embryophyta</taxon>
        <taxon>Tracheophyta</taxon>
        <taxon>Spermatophyta</taxon>
        <taxon>Magnoliopsida</taxon>
        <taxon>eudicotyledons</taxon>
        <taxon>Gunneridae</taxon>
        <taxon>Pentapetalae</taxon>
        <taxon>asterids</taxon>
        <taxon>campanulids</taxon>
        <taxon>Asterales</taxon>
        <taxon>Asteraceae</taxon>
        <taxon>Cichorioideae</taxon>
        <taxon>Cichorieae</taxon>
        <taxon>Lactucinae</taxon>
        <taxon>Lactuca</taxon>
    </lineage>
</organism>
<dbReference type="EMBL" id="OX465078">
    <property type="protein sequence ID" value="CAI9273358.1"/>
    <property type="molecule type" value="Genomic_DNA"/>
</dbReference>
<keyword evidence="1" id="KW-1133">Transmembrane helix</keyword>
<sequence>MSRPDPSTTTSPLKRNRYFVLWTEVARIQRIRHPVPPTPIESDDPLGTQPSSALHDCPVITDPVLKHAEDNIPLSESDVPSTDVFSTSSSQMEIPLLYVVLSVGLIVTEVSQPLSRDSVTSSLSTAEVFRHKLFGVGLGRFQASIVEATIVIMNPLNLESDTPRSSLMLINTFPAEPSTESNPPLSSIDHKLISLFFMYKYLLVIQLIKSCSFFLLCLFIVVIPYSSKEASIPTLTRTSLLENESHLTSAAAIRASELRWLVQEIIPSFVHALLNSADFADLNVAVQTTAIQLGLHQTCMEMKEKYVNALERKNVIYLYPNVQHQVLDQFSSMITHMYYLFGILEGVVVDLGILKEKLGVLDPTSNPNGASGSV</sequence>
<keyword evidence="1" id="KW-0812">Transmembrane</keyword>
<reference evidence="2" key="1">
    <citation type="submission" date="2023-04" db="EMBL/GenBank/DDBJ databases">
        <authorList>
            <person name="Vijverberg K."/>
            <person name="Xiong W."/>
            <person name="Schranz E."/>
        </authorList>
    </citation>
    <scope>NUCLEOTIDE SEQUENCE</scope>
</reference>
<evidence type="ECO:0000256" key="1">
    <source>
        <dbReference type="SAM" id="Phobius"/>
    </source>
</evidence>
<accession>A0AA36DVZ3</accession>
<dbReference type="AlphaFoldDB" id="A0AA36DVZ3"/>
<dbReference type="Proteomes" id="UP001177003">
    <property type="component" value="Chromosome 2"/>
</dbReference>
<evidence type="ECO:0000313" key="2">
    <source>
        <dbReference type="EMBL" id="CAI9273358.1"/>
    </source>
</evidence>
<keyword evidence="3" id="KW-1185">Reference proteome</keyword>
<proteinExistence type="predicted"/>
<gene>
    <name evidence="2" type="ORF">LSALG_LOCUS13513</name>
</gene>
<keyword evidence="1" id="KW-0472">Membrane</keyword>
<feature type="transmembrane region" description="Helical" evidence="1">
    <location>
        <begin position="201"/>
        <end position="225"/>
    </location>
</feature>
<protein>
    <submittedName>
        <fullName evidence="2">Uncharacterized protein</fullName>
    </submittedName>
</protein>